<dbReference type="AlphaFoldDB" id="A0A183ARG1"/>
<dbReference type="SUPFAM" id="SSF47954">
    <property type="entry name" value="Cyclin-like"/>
    <property type="match status" value="1"/>
</dbReference>
<dbReference type="OrthoDB" id="340962at2759"/>
<dbReference type="Gene3D" id="1.10.472.10">
    <property type="entry name" value="Cyclin-like"/>
    <property type="match status" value="1"/>
</dbReference>
<reference evidence="3" key="1">
    <citation type="submission" date="2016-06" db="UniProtKB">
        <authorList>
            <consortium name="WormBaseParasite"/>
        </authorList>
    </citation>
    <scope>IDENTIFICATION</scope>
</reference>
<protein>
    <submittedName>
        <fullName evidence="3">Cyclin N-terminal domain-containing protein</fullName>
    </submittedName>
</protein>
<dbReference type="EMBL" id="UZAN01047582">
    <property type="protein sequence ID" value="VDP85561.1"/>
    <property type="molecule type" value="Genomic_DNA"/>
</dbReference>
<evidence type="ECO:0000313" key="3">
    <source>
        <dbReference type="WBParaSite" id="ECPE_0000957601-mRNA-1"/>
    </source>
</evidence>
<name>A0A183ARG1_9TREM</name>
<keyword evidence="2" id="KW-1185">Reference proteome</keyword>
<sequence>MAYATSTQLYNWYFSPADVAAQRQECNAVTRKRLVQAATQTAESGEYVNDEDKLIALDLDEKFNIVKRYIYLMRALMMGFYSREMMLTCFYMACKATDFPIGIQTFSYHIPRNQDHYSYFILNSELFLLEALSYNLWVFTPFRPLPGPIMDLISSWAAHGRTSMWKCLYAMNCVVVIRCRNGRRLLMTMHWVWGRDAQELRLTRRRNEAHRRQHKNPSRYQQTSAGNNYPRVWIIFDLC</sequence>
<proteinExistence type="predicted"/>
<evidence type="ECO:0000313" key="2">
    <source>
        <dbReference type="Proteomes" id="UP000272942"/>
    </source>
</evidence>
<dbReference type="WBParaSite" id="ECPE_0000957601-mRNA-1">
    <property type="protein sequence ID" value="ECPE_0000957601-mRNA-1"/>
    <property type="gene ID" value="ECPE_0000957601"/>
</dbReference>
<evidence type="ECO:0000313" key="1">
    <source>
        <dbReference type="EMBL" id="VDP85561.1"/>
    </source>
</evidence>
<organism evidence="3">
    <name type="scientific">Echinostoma caproni</name>
    <dbReference type="NCBI Taxonomy" id="27848"/>
    <lineage>
        <taxon>Eukaryota</taxon>
        <taxon>Metazoa</taxon>
        <taxon>Spiralia</taxon>
        <taxon>Lophotrochozoa</taxon>
        <taxon>Platyhelminthes</taxon>
        <taxon>Trematoda</taxon>
        <taxon>Digenea</taxon>
        <taxon>Plagiorchiida</taxon>
        <taxon>Echinostomata</taxon>
        <taxon>Echinostomatoidea</taxon>
        <taxon>Echinostomatidae</taxon>
        <taxon>Echinostoma</taxon>
    </lineage>
</organism>
<reference evidence="1 2" key="2">
    <citation type="submission" date="2018-11" db="EMBL/GenBank/DDBJ databases">
        <authorList>
            <consortium name="Pathogen Informatics"/>
        </authorList>
    </citation>
    <scope>NUCLEOTIDE SEQUENCE [LARGE SCALE GENOMIC DNA]</scope>
    <source>
        <strain evidence="1 2">Egypt</strain>
    </source>
</reference>
<accession>A0A183ARG1</accession>
<gene>
    <name evidence="1" type="ORF">ECPE_LOCUS9546</name>
</gene>
<dbReference type="InterPro" id="IPR036915">
    <property type="entry name" value="Cyclin-like_sf"/>
</dbReference>
<dbReference type="Proteomes" id="UP000272942">
    <property type="component" value="Unassembled WGS sequence"/>
</dbReference>